<sequence length="203" mass="23633">MGCKTSRSTRSVNIKTKLLCRKIQQLLDTVYDDETQELKYKNIHEFWEKLKNDTVLKKKKKNTEARLAAFYSFRFANSEMKISHLLIVHLKEEHMIELMRKDNALQDSIKNDLDSEGNTCGHIALMYNKQKVLSELFKLSPNLAVIENKKGQCITEMGERFRRTFTDSKLLARMVTFHSDHMRQSLLSESLDSDILTDSLAID</sequence>
<dbReference type="AlphaFoldDB" id="A0AAD2D087"/>
<protein>
    <submittedName>
        <fullName evidence="1">Uncharacterized protein</fullName>
    </submittedName>
</protein>
<evidence type="ECO:0000313" key="1">
    <source>
        <dbReference type="EMBL" id="CAI2375367.1"/>
    </source>
</evidence>
<name>A0AAD2D087_EUPCR</name>
<reference evidence="1" key="1">
    <citation type="submission" date="2023-07" db="EMBL/GenBank/DDBJ databases">
        <authorList>
            <consortium name="AG Swart"/>
            <person name="Singh M."/>
            <person name="Singh A."/>
            <person name="Seah K."/>
            <person name="Emmerich C."/>
        </authorList>
    </citation>
    <scope>NUCLEOTIDE SEQUENCE</scope>
    <source>
        <strain evidence="1">DP1</strain>
    </source>
</reference>
<dbReference type="Proteomes" id="UP001295684">
    <property type="component" value="Unassembled WGS sequence"/>
</dbReference>
<organism evidence="1 2">
    <name type="scientific">Euplotes crassus</name>
    <dbReference type="NCBI Taxonomy" id="5936"/>
    <lineage>
        <taxon>Eukaryota</taxon>
        <taxon>Sar</taxon>
        <taxon>Alveolata</taxon>
        <taxon>Ciliophora</taxon>
        <taxon>Intramacronucleata</taxon>
        <taxon>Spirotrichea</taxon>
        <taxon>Hypotrichia</taxon>
        <taxon>Euplotida</taxon>
        <taxon>Euplotidae</taxon>
        <taxon>Moneuplotes</taxon>
    </lineage>
</organism>
<gene>
    <name evidence="1" type="ORF">ECRASSUSDP1_LOCUS16729</name>
</gene>
<accession>A0AAD2D087</accession>
<dbReference type="EMBL" id="CAMPGE010016834">
    <property type="protein sequence ID" value="CAI2375367.1"/>
    <property type="molecule type" value="Genomic_DNA"/>
</dbReference>
<comment type="caution">
    <text evidence="1">The sequence shown here is derived from an EMBL/GenBank/DDBJ whole genome shotgun (WGS) entry which is preliminary data.</text>
</comment>
<keyword evidence="2" id="KW-1185">Reference proteome</keyword>
<proteinExistence type="predicted"/>
<evidence type="ECO:0000313" key="2">
    <source>
        <dbReference type="Proteomes" id="UP001295684"/>
    </source>
</evidence>